<dbReference type="AlphaFoldDB" id="A0A2V5I949"/>
<dbReference type="Proteomes" id="UP000248817">
    <property type="component" value="Unassembled WGS sequence"/>
</dbReference>
<reference evidence="2 3" key="1">
    <citation type="submission" date="2018-02" db="EMBL/GenBank/DDBJ databases">
        <title>The genomes of Aspergillus section Nigri reveals drivers in fungal speciation.</title>
        <authorList>
            <consortium name="DOE Joint Genome Institute"/>
            <person name="Vesth T.C."/>
            <person name="Nybo J."/>
            <person name="Theobald S."/>
            <person name="Brandl J."/>
            <person name="Frisvad J.C."/>
            <person name="Nielsen K.F."/>
            <person name="Lyhne E.K."/>
            <person name="Kogle M.E."/>
            <person name="Kuo A."/>
            <person name="Riley R."/>
            <person name="Clum A."/>
            <person name="Nolan M."/>
            <person name="Lipzen A."/>
            <person name="Salamov A."/>
            <person name="Henrissat B."/>
            <person name="Wiebenga A."/>
            <person name="De vries R.P."/>
            <person name="Grigoriev I.V."/>
            <person name="Mortensen U.H."/>
            <person name="Andersen M.R."/>
            <person name="Baker S.E."/>
        </authorList>
    </citation>
    <scope>NUCLEOTIDE SEQUENCE [LARGE SCALE GENOMIC DNA]</scope>
    <source>
        <strain evidence="2 3">CBS 114.80</strain>
    </source>
</reference>
<keyword evidence="3" id="KW-1185">Reference proteome</keyword>
<dbReference type="EMBL" id="KZ825511">
    <property type="protein sequence ID" value="PYI30734.1"/>
    <property type="molecule type" value="Genomic_DNA"/>
</dbReference>
<organism evidence="2 3">
    <name type="scientific">Aspergillus indologenus CBS 114.80</name>
    <dbReference type="NCBI Taxonomy" id="1450541"/>
    <lineage>
        <taxon>Eukaryota</taxon>
        <taxon>Fungi</taxon>
        <taxon>Dikarya</taxon>
        <taxon>Ascomycota</taxon>
        <taxon>Pezizomycotina</taxon>
        <taxon>Eurotiomycetes</taxon>
        <taxon>Eurotiomycetidae</taxon>
        <taxon>Eurotiales</taxon>
        <taxon>Aspergillaceae</taxon>
        <taxon>Aspergillus</taxon>
        <taxon>Aspergillus subgen. Circumdati</taxon>
    </lineage>
</organism>
<keyword evidence="1" id="KW-0472">Membrane</keyword>
<evidence type="ECO:0000313" key="3">
    <source>
        <dbReference type="Proteomes" id="UP000248817"/>
    </source>
</evidence>
<name>A0A2V5I949_9EURO</name>
<feature type="non-terminal residue" evidence="2">
    <location>
        <position position="83"/>
    </location>
</feature>
<evidence type="ECO:0000256" key="1">
    <source>
        <dbReference type="SAM" id="Phobius"/>
    </source>
</evidence>
<keyword evidence="1" id="KW-0812">Transmembrane</keyword>
<sequence length="83" mass="9467">MAGWQVGWLLFFFLLLFSLYLDFRGGQLYPVPTSNIKHQTSSIEAFKHLLINSFIVQGVSDCFACLFALVYSSVCWKFCLSSD</sequence>
<evidence type="ECO:0000313" key="2">
    <source>
        <dbReference type="EMBL" id="PYI30734.1"/>
    </source>
</evidence>
<gene>
    <name evidence="2" type="ORF">BP00DRAFT_426115</name>
</gene>
<protein>
    <submittedName>
        <fullName evidence="2">Uncharacterized protein</fullName>
    </submittedName>
</protein>
<proteinExistence type="predicted"/>
<feature type="transmembrane region" description="Helical" evidence="1">
    <location>
        <begin position="6"/>
        <end position="23"/>
    </location>
</feature>
<keyword evidence="1" id="KW-1133">Transmembrane helix</keyword>
<accession>A0A2V5I949</accession>